<sequence length="67" mass="7558">VHEHRDLPGTRAQRAPAAGDQRRPNWATPGSRAPDPTPDRPRLPAAKGGTWGHRPRQLRELREVRQV</sequence>
<accession>A0A6J4Q7T7</accession>
<feature type="compositionally biased region" description="Basic and acidic residues" evidence="1">
    <location>
        <begin position="57"/>
        <end position="67"/>
    </location>
</feature>
<reference evidence="2" key="1">
    <citation type="submission" date="2020-02" db="EMBL/GenBank/DDBJ databases">
        <authorList>
            <person name="Meier V. D."/>
        </authorList>
    </citation>
    <scope>NUCLEOTIDE SEQUENCE</scope>
    <source>
        <strain evidence="2">AVDCRST_MAG01</strain>
    </source>
</reference>
<evidence type="ECO:0000313" key="2">
    <source>
        <dbReference type="EMBL" id="CAA9434221.1"/>
    </source>
</evidence>
<gene>
    <name evidence="2" type="ORF">AVDCRST_MAG01-01-3156</name>
</gene>
<protein>
    <submittedName>
        <fullName evidence="2">Uncharacterized protein</fullName>
    </submittedName>
</protein>
<feature type="region of interest" description="Disordered" evidence="1">
    <location>
        <begin position="1"/>
        <end position="67"/>
    </location>
</feature>
<feature type="non-terminal residue" evidence="2">
    <location>
        <position position="1"/>
    </location>
</feature>
<name>A0A6J4Q7T7_9ACTN</name>
<proteinExistence type="predicted"/>
<dbReference type="AlphaFoldDB" id="A0A6J4Q7T7"/>
<dbReference type="EMBL" id="CADCUW010000412">
    <property type="protein sequence ID" value="CAA9434221.1"/>
    <property type="molecule type" value="Genomic_DNA"/>
</dbReference>
<evidence type="ECO:0000256" key="1">
    <source>
        <dbReference type="SAM" id="MobiDB-lite"/>
    </source>
</evidence>
<feature type="non-terminal residue" evidence="2">
    <location>
        <position position="67"/>
    </location>
</feature>
<organism evidence="2">
    <name type="scientific">uncultured Rubrobacteraceae bacterium</name>
    <dbReference type="NCBI Taxonomy" id="349277"/>
    <lineage>
        <taxon>Bacteria</taxon>
        <taxon>Bacillati</taxon>
        <taxon>Actinomycetota</taxon>
        <taxon>Rubrobacteria</taxon>
        <taxon>Rubrobacterales</taxon>
        <taxon>Rubrobacteraceae</taxon>
        <taxon>environmental samples</taxon>
    </lineage>
</organism>